<feature type="transmembrane region" description="Helical" evidence="1">
    <location>
        <begin position="7"/>
        <end position="27"/>
    </location>
</feature>
<dbReference type="Pfam" id="PF14126">
    <property type="entry name" value="DUF4293"/>
    <property type="match status" value="1"/>
</dbReference>
<feature type="transmembrane region" description="Helical" evidence="1">
    <location>
        <begin position="47"/>
        <end position="66"/>
    </location>
</feature>
<gene>
    <name evidence="2" type="ORF">KMW28_18050</name>
</gene>
<keyword evidence="1" id="KW-0472">Membrane</keyword>
<organism evidence="2 3">
    <name type="scientific">Flammeovirga yaeyamensis</name>
    <dbReference type="NCBI Taxonomy" id="367791"/>
    <lineage>
        <taxon>Bacteria</taxon>
        <taxon>Pseudomonadati</taxon>
        <taxon>Bacteroidota</taxon>
        <taxon>Cytophagia</taxon>
        <taxon>Cytophagales</taxon>
        <taxon>Flammeovirgaceae</taxon>
        <taxon>Flammeovirga</taxon>
    </lineage>
</organism>
<keyword evidence="1" id="KW-1133">Transmembrane helix</keyword>
<evidence type="ECO:0000256" key="1">
    <source>
        <dbReference type="SAM" id="Phobius"/>
    </source>
</evidence>
<dbReference type="InterPro" id="IPR025635">
    <property type="entry name" value="DUF4293"/>
</dbReference>
<feature type="transmembrane region" description="Helical" evidence="1">
    <location>
        <begin position="110"/>
        <end position="128"/>
    </location>
</feature>
<dbReference type="EMBL" id="CP076132">
    <property type="protein sequence ID" value="QWG01546.1"/>
    <property type="molecule type" value="Genomic_DNA"/>
</dbReference>
<protein>
    <submittedName>
        <fullName evidence="2">DUF4293 family protein</fullName>
    </submittedName>
</protein>
<evidence type="ECO:0000313" key="2">
    <source>
        <dbReference type="EMBL" id="QWG01546.1"/>
    </source>
</evidence>
<dbReference type="Proteomes" id="UP000678679">
    <property type="component" value="Chromosome 1"/>
</dbReference>
<dbReference type="AlphaFoldDB" id="A0AAX1N238"/>
<dbReference type="KEGG" id="fya:KMW28_18050"/>
<name>A0AAX1N238_9BACT</name>
<reference evidence="2 3" key="1">
    <citation type="submission" date="2021-05" db="EMBL/GenBank/DDBJ databases">
        <title>Comparative genomic studies on the polysaccharide-degrading batcterial strains of the Flammeovirga genus.</title>
        <authorList>
            <person name="Zewei F."/>
            <person name="Zheng Z."/>
            <person name="Yu L."/>
            <person name="Ruyue G."/>
            <person name="Yanhong M."/>
            <person name="Yuanyuan C."/>
            <person name="Jingyan G."/>
            <person name="Wenjun H."/>
        </authorList>
    </citation>
    <scope>NUCLEOTIDE SEQUENCE [LARGE SCALE GENOMIC DNA]</scope>
    <source>
        <strain evidence="2 3">NBRC:100898</strain>
    </source>
</reference>
<evidence type="ECO:0000313" key="3">
    <source>
        <dbReference type="Proteomes" id="UP000678679"/>
    </source>
</evidence>
<feature type="transmembrane region" description="Helical" evidence="1">
    <location>
        <begin position="78"/>
        <end position="98"/>
    </location>
</feature>
<keyword evidence="1" id="KW-0812">Transmembrane</keyword>
<keyword evidence="3" id="KW-1185">Reference proteome</keyword>
<proteinExistence type="predicted"/>
<sequence>MIQRIQSIFLFLIVVGMFAVNFTPIWSAGEAVLTSREFTYSGGVINTMAIAVVATISALVALYSLLSFKDRMKQVKLNLVNTLLIFITLGLMMYYGYYQGAELAGANGEPAVGFFLPVFSIVLNRLAIKFIQRDEKKVKDSISGRLRD</sequence>
<accession>A0AAX1N238</accession>
<dbReference type="RefSeq" id="WP_169663000.1">
    <property type="nucleotide sequence ID" value="NZ_CP076132.1"/>
</dbReference>